<keyword evidence="6" id="KW-0813">Transport</keyword>
<evidence type="ECO:0000256" key="9">
    <source>
        <dbReference type="ARBA" id="ARBA00023242"/>
    </source>
</evidence>
<dbReference type="EMBL" id="KV429080">
    <property type="protein sequence ID" value="KZT67116.1"/>
    <property type="molecule type" value="Genomic_DNA"/>
</dbReference>
<comment type="subcellular location">
    <subcellularLocation>
        <location evidence="3">Cytoplasm</location>
    </subcellularLocation>
    <subcellularLocation>
        <location evidence="2">Nucleus</location>
    </subcellularLocation>
</comment>
<dbReference type="OrthoDB" id="6255506at2759"/>
<evidence type="ECO:0000256" key="6">
    <source>
        <dbReference type="ARBA" id="ARBA00022448"/>
    </source>
</evidence>
<evidence type="ECO:0000256" key="3">
    <source>
        <dbReference type="ARBA" id="ARBA00004496"/>
    </source>
</evidence>
<dbReference type="Proteomes" id="UP000076727">
    <property type="component" value="Unassembled WGS sequence"/>
</dbReference>
<reference evidence="12 13" key="1">
    <citation type="journal article" date="2016" name="Mol. Biol. Evol.">
        <title>Comparative Genomics of Early-Diverging Mushroom-Forming Fungi Provides Insights into the Origins of Lignocellulose Decay Capabilities.</title>
        <authorList>
            <person name="Nagy L.G."/>
            <person name="Riley R."/>
            <person name="Tritt A."/>
            <person name="Adam C."/>
            <person name="Daum C."/>
            <person name="Floudas D."/>
            <person name="Sun H."/>
            <person name="Yadav J.S."/>
            <person name="Pangilinan J."/>
            <person name="Larsson K.H."/>
            <person name="Matsuura K."/>
            <person name="Barry K."/>
            <person name="Labutti K."/>
            <person name="Kuo R."/>
            <person name="Ohm R.A."/>
            <person name="Bhattacharya S.S."/>
            <person name="Shirouzu T."/>
            <person name="Yoshinaga Y."/>
            <person name="Martin F.M."/>
            <person name="Grigoriev I.V."/>
            <person name="Hibbett D.S."/>
        </authorList>
    </citation>
    <scope>NUCLEOTIDE SEQUENCE [LARGE SCALE GENOMIC DNA]</scope>
    <source>
        <strain evidence="12 13">L-15889</strain>
    </source>
</reference>
<dbReference type="AlphaFoldDB" id="A0A165NLK8"/>
<dbReference type="GO" id="GO:0015031">
    <property type="term" value="P:protein transport"/>
    <property type="evidence" value="ECO:0007669"/>
    <property type="project" value="UniProtKB-KW"/>
</dbReference>
<evidence type="ECO:0000256" key="10">
    <source>
        <dbReference type="SAM" id="MobiDB-lite"/>
    </source>
</evidence>
<dbReference type="GO" id="GO:0005737">
    <property type="term" value="C:cytoplasm"/>
    <property type="evidence" value="ECO:0007669"/>
    <property type="project" value="UniProtKB-SubCell"/>
</dbReference>
<feature type="region of interest" description="Disordered" evidence="10">
    <location>
        <begin position="1"/>
        <end position="20"/>
    </location>
</feature>
<sequence>MSATEPAQIAATDAPEQQRPYAILRIKRKRNEEPLDGLLVNQDVPRPKGKRSRAGLNFFKFAETVEQGAWEDEQAKRDLEAVMPASKSAPADMGQIASPTTPTEPPAKRSRPNETPRKYTVLKREVPSTDPQVRRRIPSAPPKVWSMKELEAARAAQAQLTVYEAVPSSSGLAASTSVDPEVAKFLPLLQEYLKLEDTVAAPPATTLIPPTKEDDEDYVYDVFYQRLTRSPSAMLGNVGTLTDVPDELTLYDSDDDDDSEVYSARFHESDDWCTAEDWYQNDYPDEESDRDDDGSEGSDIFHDGSDHEDMMYDNDDDHEWR</sequence>
<feature type="compositionally biased region" description="Acidic residues" evidence="10">
    <location>
        <begin position="283"/>
        <end position="296"/>
    </location>
</feature>
<feature type="region of interest" description="Disordered" evidence="10">
    <location>
        <begin position="32"/>
        <end position="52"/>
    </location>
</feature>
<keyword evidence="8" id="KW-0653">Protein transport</keyword>
<feature type="region of interest" description="Disordered" evidence="10">
    <location>
        <begin position="276"/>
        <end position="321"/>
    </location>
</feature>
<dbReference type="GO" id="GO:0032502">
    <property type="term" value="P:developmental process"/>
    <property type="evidence" value="ECO:0007669"/>
    <property type="project" value="TreeGrafter"/>
</dbReference>
<proteinExistence type="inferred from homology"/>
<keyword evidence="9" id="KW-0539">Nucleus</keyword>
<evidence type="ECO:0000259" key="11">
    <source>
        <dbReference type="Pfam" id="PF08574"/>
    </source>
</evidence>
<evidence type="ECO:0000256" key="4">
    <source>
        <dbReference type="ARBA" id="ARBA00010218"/>
    </source>
</evidence>
<evidence type="ECO:0000313" key="12">
    <source>
        <dbReference type="EMBL" id="KZT67116.1"/>
    </source>
</evidence>
<protein>
    <recommendedName>
        <fullName evidence="5">Probable RNA polymerase II nuclear localization protein SLC7A6OS</fullName>
    </recommendedName>
</protein>
<dbReference type="STRING" id="1314783.A0A165NLK8"/>
<keyword evidence="13" id="KW-1185">Reference proteome</keyword>
<feature type="compositionally biased region" description="Basic and acidic residues" evidence="10">
    <location>
        <begin position="299"/>
        <end position="310"/>
    </location>
</feature>
<comment type="similarity">
    <text evidence="4">Belongs to the IWR1/SLC7A6OS family.</text>
</comment>
<dbReference type="InterPro" id="IPR040218">
    <property type="entry name" value="SLC7A6OS"/>
</dbReference>
<dbReference type="Pfam" id="PF08574">
    <property type="entry name" value="Iwr1"/>
    <property type="match status" value="1"/>
</dbReference>
<evidence type="ECO:0000256" key="8">
    <source>
        <dbReference type="ARBA" id="ARBA00022927"/>
    </source>
</evidence>
<comment type="function">
    <text evidence="1">Directs RNA polymerase II nuclear import.</text>
</comment>
<feature type="compositionally biased region" description="Acidic residues" evidence="10">
    <location>
        <begin position="311"/>
        <end position="321"/>
    </location>
</feature>
<feature type="compositionally biased region" description="Basic and acidic residues" evidence="10">
    <location>
        <begin position="111"/>
        <end position="127"/>
    </location>
</feature>
<organism evidence="12 13">
    <name type="scientific">Daedalea quercina L-15889</name>
    <dbReference type="NCBI Taxonomy" id="1314783"/>
    <lineage>
        <taxon>Eukaryota</taxon>
        <taxon>Fungi</taxon>
        <taxon>Dikarya</taxon>
        <taxon>Basidiomycota</taxon>
        <taxon>Agaricomycotina</taxon>
        <taxon>Agaricomycetes</taxon>
        <taxon>Polyporales</taxon>
        <taxon>Fomitopsis</taxon>
    </lineage>
</organism>
<accession>A0A165NLK8</accession>
<dbReference type="PANTHER" id="PTHR31196">
    <property type="entry name" value="RNA POLYMERASE II NUCLEAR LOCALIZATION PROTEIN SLC7A6OS-RELATED"/>
    <property type="match status" value="1"/>
</dbReference>
<evidence type="ECO:0000256" key="1">
    <source>
        <dbReference type="ARBA" id="ARBA00003202"/>
    </source>
</evidence>
<name>A0A165NLK8_9APHY</name>
<evidence type="ECO:0000256" key="7">
    <source>
        <dbReference type="ARBA" id="ARBA00022490"/>
    </source>
</evidence>
<evidence type="ECO:0000313" key="13">
    <source>
        <dbReference type="Proteomes" id="UP000076727"/>
    </source>
</evidence>
<feature type="domain" description="Transcription factor Iwr1" evidence="11">
    <location>
        <begin position="216"/>
        <end position="287"/>
    </location>
</feature>
<evidence type="ECO:0000256" key="5">
    <source>
        <dbReference type="ARBA" id="ARBA00017036"/>
    </source>
</evidence>
<evidence type="ECO:0000256" key="2">
    <source>
        <dbReference type="ARBA" id="ARBA00004123"/>
    </source>
</evidence>
<keyword evidence="7" id="KW-0963">Cytoplasm</keyword>
<dbReference type="GO" id="GO:0005634">
    <property type="term" value="C:nucleus"/>
    <property type="evidence" value="ECO:0007669"/>
    <property type="project" value="UniProtKB-SubCell"/>
</dbReference>
<dbReference type="PANTHER" id="PTHR31196:SF2">
    <property type="entry name" value="RNA POLYMERASE II NUCLEAR LOCALIZATION PROTEIN SLC7A6OS-RELATED"/>
    <property type="match status" value="1"/>
</dbReference>
<dbReference type="InterPro" id="IPR013883">
    <property type="entry name" value="TF_Iwr1_dom"/>
</dbReference>
<gene>
    <name evidence="12" type="ORF">DAEQUDRAFT_746297</name>
</gene>
<feature type="region of interest" description="Disordered" evidence="10">
    <location>
        <begin position="80"/>
        <end position="140"/>
    </location>
</feature>